<evidence type="ECO:0000313" key="3">
    <source>
        <dbReference type="Proteomes" id="UP000035740"/>
    </source>
</evidence>
<proteinExistence type="predicted"/>
<dbReference type="PANTHER" id="PTHR33625">
    <property type="entry name" value="OS08G0179900 PROTEIN"/>
    <property type="match status" value="1"/>
</dbReference>
<gene>
    <name evidence="2" type="ORF">BVRB_3g067880</name>
</gene>
<dbReference type="eggNOG" id="ENOG502QVYD">
    <property type="taxonomic scope" value="Eukaryota"/>
</dbReference>
<dbReference type="KEGG" id="bvg:104906633"/>
<evidence type="ECO:0000256" key="1">
    <source>
        <dbReference type="SAM" id="MobiDB-lite"/>
    </source>
</evidence>
<dbReference type="AlphaFoldDB" id="A0A0J8E6R3"/>
<evidence type="ECO:0000313" key="2">
    <source>
        <dbReference type="EMBL" id="KMS98895.1"/>
    </source>
</evidence>
<protein>
    <submittedName>
        <fullName evidence="2">Uncharacterized protein</fullName>
    </submittedName>
</protein>
<dbReference type="EMBL" id="KQ090241">
    <property type="protein sequence ID" value="KMS98895.1"/>
    <property type="molecule type" value="Genomic_DNA"/>
</dbReference>
<dbReference type="OrthoDB" id="737041at2759"/>
<sequence length="344" mass="38222">MRKSLGGSYSGGNGGQMLRSAGKVNRRTKLNHFQESLPSSNNNSSSSPTKICSSSTKDNTTSKHALSLSSPVPSPCTSNSNNNSINGLSLPNYFITNNEEEYNYNEVANENNEWECLENYYDPIFGVLPSTREVQHALLSLQQVLPPHSSPQFTSKEILSDVEDDMDDQTTRATYTVQSTSSKGSEYDWIEPSMHPYDAKLVTQSPGWERVYDAFHLLQTEPTVQKMVVSLSSDKAVWDAVLNNDAVREIRDSYRNAAECLPSSPVEKPDPSTNLSILKWMFVNMKVKFSEVLGNISQFVGDILKPLDGDKEEESYAFSDKLKSTFLLTVVVLLIVVVARGHKA</sequence>
<dbReference type="PANTHER" id="PTHR33625:SF3">
    <property type="entry name" value="OS04G0550700 PROTEIN"/>
    <property type="match status" value="1"/>
</dbReference>
<feature type="region of interest" description="Disordered" evidence="1">
    <location>
        <begin position="33"/>
        <end position="83"/>
    </location>
</feature>
<dbReference type="Gramene" id="KMS98895">
    <property type="protein sequence ID" value="KMS98895"/>
    <property type="gene ID" value="BVRB_3g067880"/>
</dbReference>
<dbReference type="Proteomes" id="UP000035740">
    <property type="component" value="Unassembled WGS sequence"/>
</dbReference>
<reference evidence="2 3" key="1">
    <citation type="journal article" date="2014" name="Nature">
        <title>The genome of the recently domesticated crop plant sugar beet (Beta vulgaris).</title>
        <authorList>
            <person name="Dohm J.C."/>
            <person name="Minoche A.E."/>
            <person name="Holtgrawe D."/>
            <person name="Capella-Gutierrez S."/>
            <person name="Zakrzewski F."/>
            <person name="Tafer H."/>
            <person name="Rupp O."/>
            <person name="Sorensen T.R."/>
            <person name="Stracke R."/>
            <person name="Reinhardt R."/>
            <person name="Goesmann A."/>
            <person name="Kraft T."/>
            <person name="Schulz B."/>
            <person name="Stadler P.F."/>
            <person name="Schmidt T."/>
            <person name="Gabaldon T."/>
            <person name="Lehrach H."/>
            <person name="Weisshaar B."/>
            <person name="Himmelbauer H."/>
        </authorList>
    </citation>
    <scope>NUCLEOTIDE SEQUENCE [LARGE SCALE GENOMIC DNA]</scope>
    <source>
        <tissue evidence="2">Taproot</tissue>
    </source>
</reference>
<keyword evidence="3" id="KW-1185">Reference proteome</keyword>
<feature type="region of interest" description="Disordered" evidence="1">
    <location>
        <begin position="1"/>
        <end position="20"/>
    </location>
</feature>
<dbReference type="OMA" id="DACVERM"/>
<feature type="compositionally biased region" description="Low complexity" evidence="1">
    <location>
        <begin position="69"/>
        <end position="83"/>
    </location>
</feature>
<accession>A0A0J8E6R3</accession>
<feature type="compositionally biased region" description="Polar residues" evidence="1">
    <location>
        <begin position="56"/>
        <end position="68"/>
    </location>
</feature>
<organism evidence="2 3">
    <name type="scientific">Beta vulgaris subsp. vulgaris</name>
    <name type="common">Beet</name>
    <dbReference type="NCBI Taxonomy" id="3555"/>
    <lineage>
        <taxon>Eukaryota</taxon>
        <taxon>Viridiplantae</taxon>
        <taxon>Streptophyta</taxon>
        <taxon>Embryophyta</taxon>
        <taxon>Tracheophyta</taxon>
        <taxon>Spermatophyta</taxon>
        <taxon>Magnoliopsida</taxon>
        <taxon>eudicotyledons</taxon>
        <taxon>Gunneridae</taxon>
        <taxon>Pentapetalae</taxon>
        <taxon>Caryophyllales</taxon>
        <taxon>Chenopodiaceae</taxon>
        <taxon>Betoideae</taxon>
        <taxon>Beta</taxon>
    </lineage>
</organism>
<feature type="compositionally biased region" description="Low complexity" evidence="1">
    <location>
        <begin position="39"/>
        <end position="55"/>
    </location>
</feature>
<name>A0A0J8E6R3_BETVV</name>